<dbReference type="EMBL" id="JAPAAF010000003">
    <property type="protein sequence ID" value="MCW0481778.1"/>
    <property type="molecule type" value="Genomic_DNA"/>
</dbReference>
<name>A0AA41Y9B0_9BACT</name>
<dbReference type="SUPFAM" id="SSF52518">
    <property type="entry name" value="Thiamin diphosphate-binding fold (THDP-binding)"/>
    <property type="match status" value="1"/>
</dbReference>
<evidence type="ECO:0000256" key="2">
    <source>
        <dbReference type="ARBA" id="ARBA00007131"/>
    </source>
</evidence>
<reference evidence="5" key="1">
    <citation type="submission" date="2022-10" db="EMBL/GenBank/DDBJ databases">
        <title>Gaoshiqiia sediminis gen. nov., sp. nov., isolated from coastal sediment.</title>
        <authorList>
            <person name="Yu W.X."/>
            <person name="Mu D.S."/>
            <person name="Du J.Z."/>
            <person name="Liang Y.Q."/>
        </authorList>
    </citation>
    <scope>NUCLEOTIDE SEQUENCE</scope>
    <source>
        <strain evidence="5">A06</strain>
    </source>
</reference>
<evidence type="ECO:0000313" key="6">
    <source>
        <dbReference type="Proteomes" id="UP001163821"/>
    </source>
</evidence>
<dbReference type="InterPro" id="IPR009014">
    <property type="entry name" value="Transketo_C/PFOR_II"/>
</dbReference>
<dbReference type="AlphaFoldDB" id="A0AA41Y9B0"/>
<evidence type="ECO:0000256" key="1">
    <source>
        <dbReference type="ARBA" id="ARBA00001964"/>
    </source>
</evidence>
<accession>A0AA41Y9B0</accession>
<dbReference type="Gene3D" id="3.40.50.920">
    <property type="match status" value="1"/>
</dbReference>
<dbReference type="PANTHER" id="PTHR43825:SF1">
    <property type="entry name" value="TRANSKETOLASE-LIKE PYRIMIDINE-BINDING DOMAIN-CONTAINING PROTEIN"/>
    <property type="match status" value="1"/>
</dbReference>
<dbReference type="Proteomes" id="UP001163821">
    <property type="component" value="Unassembled WGS sequence"/>
</dbReference>
<dbReference type="Pfam" id="PF02780">
    <property type="entry name" value="Transketolase_C"/>
    <property type="match status" value="1"/>
</dbReference>
<keyword evidence="3" id="KW-0786">Thiamine pyrophosphate</keyword>
<sequence>MKITDQLIKGKANLEVYSETLIELGQADRNIMAVTSDSRGSGKLTPFADKLPEQLVEVGIAEQNLVGVAAGLAAAGKKVFATSPSCFLATRSLEQIKNDVAYSNYPVNLVGISAGVSYGALGSTHHSLHDVAVLRAINNIVVVVPADNFEAREAVKAAAASDKPFFLKFGKKNMPHLHTADEKFEIGKASIIVEGTDVAFIACGETVAPAFEAAQKLNEQGISARVISMHTIKPLDTETILKAARECKTVITVEEHSVNGGLGEACASTILEAGISVPFKRVGLPDEETVAGSQAEIFNHYGISGEGLARTARTCINKIQT</sequence>
<dbReference type="SMART" id="SM00861">
    <property type="entry name" value="Transket_pyr"/>
    <property type="match status" value="1"/>
</dbReference>
<evidence type="ECO:0000313" key="5">
    <source>
        <dbReference type="EMBL" id="MCW0481778.1"/>
    </source>
</evidence>
<keyword evidence="6" id="KW-1185">Reference proteome</keyword>
<dbReference type="PANTHER" id="PTHR43825">
    <property type="entry name" value="PYRUVATE DEHYDROGENASE E1 COMPONENT"/>
    <property type="match status" value="1"/>
</dbReference>
<comment type="similarity">
    <text evidence="2">Belongs to the transketolase family.</text>
</comment>
<protein>
    <submittedName>
        <fullName evidence="5">Transketolase family protein</fullName>
    </submittedName>
</protein>
<dbReference type="SUPFAM" id="SSF52922">
    <property type="entry name" value="TK C-terminal domain-like"/>
    <property type="match status" value="1"/>
</dbReference>
<dbReference type="InterPro" id="IPR051157">
    <property type="entry name" value="PDH/Transketolase"/>
</dbReference>
<gene>
    <name evidence="5" type="ORF">N2K84_03490</name>
</gene>
<dbReference type="InterPro" id="IPR033248">
    <property type="entry name" value="Transketolase_C"/>
</dbReference>
<evidence type="ECO:0000256" key="3">
    <source>
        <dbReference type="ARBA" id="ARBA00023052"/>
    </source>
</evidence>
<dbReference type="Gene3D" id="3.40.50.970">
    <property type="match status" value="1"/>
</dbReference>
<dbReference type="InterPro" id="IPR029061">
    <property type="entry name" value="THDP-binding"/>
</dbReference>
<dbReference type="FunFam" id="3.40.50.970:FF:000129">
    <property type="entry name" value="Transketolase"/>
    <property type="match status" value="1"/>
</dbReference>
<proteinExistence type="inferred from homology"/>
<evidence type="ECO:0000259" key="4">
    <source>
        <dbReference type="SMART" id="SM00861"/>
    </source>
</evidence>
<comment type="cofactor">
    <cofactor evidence="1">
        <name>thiamine diphosphate</name>
        <dbReference type="ChEBI" id="CHEBI:58937"/>
    </cofactor>
</comment>
<dbReference type="CDD" id="cd07033">
    <property type="entry name" value="TPP_PYR_DXS_TK_like"/>
    <property type="match status" value="1"/>
</dbReference>
<dbReference type="Pfam" id="PF02779">
    <property type="entry name" value="Transket_pyr"/>
    <property type="match status" value="1"/>
</dbReference>
<dbReference type="InterPro" id="IPR005475">
    <property type="entry name" value="Transketolase-like_Pyr-bd"/>
</dbReference>
<comment type="caution">
    <text evidence="5">The sequence shown here is derived from an EMBL/GenBank/DDBJ whole genome shotgun (WGS) entry which is preliminary data.</text>
</comment>
<feature type="domain" description="Transketolase-like pyrimidine-binding" evidence="4">
    <location>
        <begin position="11"/>
        <end position="176"/>
    </location>
</feature>
<organism evidence="5 6">
    <name type="scientific">Gaoshiqia sediminis</name>
    <dbReference type="NCBI Taxonomy" id="2986998"/>
    <lineage>
        <taxon>Bacteria</taxon>
        <taxon>Pseudomonadati</taxon>
        <taxon>Bacteroidota</taxon>
        <taxon>Bacteroidia</taxon>
        <taxon>Marinilabiliales</taxon>
        <taxon>Prolixibacteraceae</taxon>
        <taxon>Gaoshiqia</taxon>
    </lineage>
</organism>
<dbReference type="RefSeq" id="WP_282590388.1">
    <property type="nucleotide sequence ID" value="NZ_JAPAAF010000003.1"/>
</dbReference>